<evidence type="ECO:0000313" key="1">
    <source>
        <dbReference type="EMBL" id="WVZ09395.1"/>
    </source>
</evidence>
<protein>
    <submittedName>
        <fullName evidence="1">Uncharacterized protein</fullName>
    </submittedName>
</protein>
<dbReference type="Proteomes" id="UP001374535">
    <property type="component" value="Chromosome 5"/>
</dbReference>
<proteinExistence type="predicted"/>
<accession>A0AAQ3NGQ3</accession>
<name>A0AAQ3NGQ3_VIGMU</name>
<organism evidence="1 2">
    <name type="scientific">Vigna mungo</name>
    <name type="common">Black gram</name>
    <name type="synonym">Phaseolus mungo</name>
    <dbReference type="NCBI Taxonomy" id="3915"/>
    <lineage>
        <taxon>Eukaryota</taxon>
        <taxon>Viridiplantae</taxon>
        <taxon>Streptophyta</taxon>
        <taxon>Embryophyta</taxon>
        <taxon>Tracheophyta</taxon>
        <taxon>Spermatophyta</taxon>
        <taxon>Magnoliopsida</taxon>
        <taxon>eudicotyledons</taxon>
        <taxon>Gunneridae</taxon>
        <taxon>Pentapetalae</taxon>
        <taxon>rosids</taxon>
        <taxon>fabids</taxon>
        <taxon>Fabales</taxon>
        <taxon>Fabaceae</taxon>
        <taxon>Papilionoideae</taxon>
        <taxon>50 kb inversion clade</taxon>
        <taxon>NPAAA clade</taxon>
        <taxon>indigoferoid/millettioid clade</taxon>
        <taxon>Phaseoleae</taxon>
        <taxon>Vigna</taxon>
    </lineage>
</organism>
<dbReference type="EMBL" id="CP144696">
    <property type="protein sequence ID" value="WVZ09395.1"/>
    <property type="molecule type" value="Genomic_DNA"/>
</dbReference>
<sequence>MFGFGSDYIAQPSFIKKKLLGQHNTCKHLKIKVEAKRKLGILVPWVGLHKLKPYSSSFCKGALCGSQFPLWLLQTAMRVRHYHVAVAETKTLKSGVNLPNKLLIPIP</sequence>
<evidence type="ECO:0000313" key="2">
    <source>
        <dbReference type="Proteomes" id="UP001374535"/>
    </source>
</evidence>
<dbReference type="AlphaFoldDB" id="A0AAQ3NGQ3"/>
<reference evidence="1 2" key="1">
    <citation type="journal article" date="2023" name="Life. Sci Alliance">
        <title>Evolutionary insights into 3D genome organization and epigenetic landscape of Vigna mungo.</title>
        <authorList>
            <person name="Junaid A."/>
            <person name="Singh B."/>
            <person name="Bhatia S."/>
        </authorList>
    </citation>
    <scope>NUCLEOTIDE SEQUENCE [LARGE SCALE GENOMIC DNA]</scope>
    <source>
        <strain evidence="1">Urdbean</strain>
    </source>
</reference>
<gene>
    <name evidence="1" type="ORF">V8G54_013925</name>
</gene>
<keyword evidence="2" id="KW-1185">Reference proteome</keyword>